<dbReference type="Proteomes" id="UP000232883">
    <property type="component" value="Chromosome"/>
</dbReference>
<reference evidence="1 2" key="1">
    <citation type="submission" date="2017-11" db="EMBL/GenBank/DDBJ databases">
        <title>Taxonomic description and genome sequences of Spirosoma HA7 sp. nov., isolated from pollen microhabitat of Corylus avellana.</title>
        <authorList>
            <person name="Ambika Manirajan B."/>
            <person name="Suarez C."/>
            <person name="Ratering S."/>
            <person name="Geissler-Plaum R."/>
            <person name="Cardinale M."/>
            <person name="Sylvia S."/>
        </authorList>
    </citation>
    <scope>NUCLEOTIDE SEQUENCE [LARGE SCALE GENOMIC DNA]</scope>
    <source>
        <strain evidence="1 2">HA7</strain>
    </source>
</reference>
<organism evidence="1 2">
    <name type="scientific">Spirosoma pollinicola</name>
    <dbReference type="NCBI Taxonomy" id="2057025"/>
    <lineage>
        <taxon>Bacteria</taxon>
        <taxon>Pseudomonadati</taxon>
        <taxon>Bacteroidota</taxon>
        <taxon>Cytophagia</taxon>
        <taxon>Cytophagales</taxon>
        <taxon>Cytophagaceae</taxon>
        <taxon>Spirosoma</taxon>
    </lineage>
</organism>
<accession>A0A2K8YTU4</accession>
<dbReference type="AlphaFoldDB" id="A0A2K8YTU4"/>
<dbReference type="OrthoDB" id="9940495at2"/>
<protein>
    <submittedName>
        <fullName evidence="1">Uncharacterized protein</fullName>
    </submittedName>
</protein>
<dbReference type="RefSeq" id="WP_100986401.1">
    <property type="nucleotide sequence ID" value="NZ_CP025096.1"/>
</dbReference>
<name>A0A2K8YTU4_9BACT</name>
<keyword evidence="2" id="KW-1185">Reference proteome</keyword>
<dbReference type="KEGG" id="spir:CWM47_03575"/>
<evidence type="ECO:0000313" key="1">
    <source>
        <dbReference type="EMBL" id="AUD00978.1"/>
    </source>
</evidence>
<dbReference type="EMBL" id="CP025096">
    <property type="protein sequence ID" value="AUD00978.1"/>
    <property type="molecule type" value="Genomic_DNA"/>
</dbReference>
<evidence type="ECO:0000313" key="2">
    <source>
        <dbReference type="Proteomes" id="UP000232883"/>
    </source>
</evidence>
<gene>
    <name evidence="1" type="ORF">CWM47_03575</name>
</gene>
<sequence length="110" mass="11898">MHPLLQPTSHAEVDILARNLAQSGLFGQEPAPVLYAKILFGAVLSLTVTESLHGVILADGKVIIEPLLIERVINRSDGYEVKIVTSSEEVCDLNFFAGGKICGQALLKRE</sequence>
<proteinExistence type="predicted"/>